<sequence length="492" mass="54960">MAKQTLNVIKNWFKTGLKPSQLQFWDTWDSFWHKDEIIPAANIENLDKRFDEKADQQAFAGHLKDVSAHGINNKVDKEAGKGLSANDYTDIEKQKLARLYNFDDTDMQEQIDVINQKNTAQDVEIEVVKDLALTINSKENIIAIGTKNQYFRGDKTWQTLDKTAIGLGNLPTYLSNYGALKAGLSLGDFYSITDVFGNYMLAVTSAETSPPLILTLNIPSDNYKLDLGTEIYSYNGMENILDYGDGYSQKSNNIGVVFEHTYLKAGIYKIALILADYSNVTVAYIRESTITKMENLSKLNSLTFLSITSGNLGYFNTELPSNLSRFYLGGIENKDKNNEIITGIEIDIFRKNTDSYFDLEISYTALADINFKVGFPGSLKSANFSYNKSLTHIDLDIFKNCTNLTKIELNDNGNLFVVKSVSSLPKGLKELHLQGNKLTYVTVNNILIDLDKIEFTALTVTLNNQNQPAVPTGDGLIAKNNLIAKGFSIITD</sequence>
<name>A0A7W8ZMG7_9SPHI</name>
<dbReference type="Gene3D" id="3.80.10.10">
    <property type="entry name" value="Ribonuclease Inhibitor"/>
    <property type="match status" value="1"/>
</dbReference>
<dbReference type="EMBL" id="JACHCE010000003">
    <property type="protein sequence ID" value="MBB5636736.1"/>
    <property type="molecule type" value="Genomic_DNA"/>
</dbReference>
<organism evidence="1 2">
    <name type="scientific">Pedobacter cryoconitis</name>
    <dbReference type="NCBI Taxonomy" id="188932"/>
    <lineage>
        <taxon>Bacteria</taxon>
        <taxon>Pseudomonadati</taxon>
        <taxon>Bacteroidota</taxon>
        <taxon>Sphingobacteriia</taxon>
        <taxon>Sphingobacteriales</taxon>
        <taxon>Sphingobacteriaceae</taxon>
        <taxon>Pedobacter</taxon>
    </lineage>
</organism>
<protein>
    <recommendedName>
        <fullName evidence="3">PKD domain-containing protein</fullName>
    </recommendedName>
</protein>
<comment type="caution">
    <text evidence="1">The sequence shown here is derived from an EMBL/GenBank/DDBJ whole genome shotgun (WGS) entry which is preliminary data.</text>
</comment>
<gene>
    <name evidence="1" type="ORF">HDE68_002637</name>
</gene>
<reference evidence="1 2" key="1">
    <citation type="submission" date="2020-08" db="EMBL/GenBank/DDBJ databases">
        <title>Genomic Encyclopedia of Type Strains, Phase IV (KMG-V): Genome sequencing to study the core and pangenomes of soil and plant-associated prokaryotes.</title>
        <authorList>
            <person name="Whitman W."/>
        </authorList>
    </citation>
    <scope>NUCLEOTIDE SEQUENCE [LARGE SCALE GENOMIC DNA]</scope>
    <source>
        <strain evidence="1 2">S3M1</strain>
    </source>
</reference>
<dbReference type="RefSeq" id="WP_183882553.1">
    <property type="nucleotide sequence ID" value="NZ_JACHCE010000003.1"/>
</dbReference>
<evidence type="ECO:0000313" key="2">
    <source>
        <dbReference type="Proteomes" id="UP000537204"/>
    </source>
</evidence>
<dbReference type="Proteomes" id="UP000537204">
    <property type="component" value="Unassembled WGS sequence"/>
</dbReference>
<evidence type="ECO:0008006" key="3">
    <source>
        <dbReference type="Google" id="ProtNLM"/>
    </source>
</evidence>
<evidence type="ECO:0000313" key="1">
    <source>
        <dbReference type="EMBL" id="MBB5636736.1"/>
    </source>
</evidence>
<accession>A0A7W8ZMG7</accession>
<dbReference type="AlphaFoldDB" id="A0A7W8ZMG7"/>
<proteinExistence type="predicted"/>
<dbReference type="InterPro" id="IPR032675">
    <property type="entry name" value="LRR_dom_sf"/>
</dbReference>
<dbReference type="SUPFAM" id="SSF52058">
    <property type="entry name" value="L domain-like"/>
    <property type="match status" value="1"/>
</dbReference>